<accession>A0ABW5QB72</accession>
<keyword evidence="10" id="KW-1185">Reference proteome</keyword>
<evidence type="ECO:0000259" key="6">
    <source>
        <dbReference type="Pfam" id="PF02631"/>
    </source>
</evidence>
<evidence type="ECO:0000259" key="8">
    <source>
        <dbReference type="Pfam" id="PF21982"/>
    </source>
</evidence>
<protein>
    <recommendedName>
        <fullName evidence="3 5">Regulatory protein RecX</fullName>
    </recommendedName>
</protein>
<reference evidence="10" key="1">
    <citation type="journal article" date="2019" name="Int. J. Syst. Evol. Microbiol.">
        <title>The Global Catalogue of Microorganisms (GCM) 10K type strain sequencing project: providing services to taxonomists for standard genome sequencing and annotation.</title>
        <authorList>
            <consortium name="The Broad Institute Genomics Platform"/>
            <consortium name="The Broad Institute Genome Sequencing Center for Infectious Disease"/>
            <person name="Wu L."/>
            <person name="Ma J."/>
        </authorList>
    </citation>
    <scope>NUCLEOTIDE SEQUENCE [LARGE SCALE GENOMIC DNA]</scope>
    <source>
        <strain evidence="10">TISTR 1571</strain>
    </source>
</reference>
<proteinExistence type="inferred from homology"/>
<dbReference type="Proteomes" id="UP001597452">
    <property type="component" value="Unassembled WGS sequence"/>
</dbReference>
<evidence type="ECO:0000313" key="10">
    <source>
        <dbReference type="Proteomes" id="UP001597452"/>
    </source>
</evidence>
<dbReference type="PANTHER" id="PTHR33602:SF1">
    <property type="entry name" value="REGULATORY PROTEIN RECX FAMILY PROTEIN"/>
    <property type="match status" value="1"/>
</dbReference>
<feature type="domain" description="RecX second three-helical" evidence="6">
    <location>
        <begin position="111"/>
        <end position="152"/>
    </location>
</feature>
<dbReference type="EMBL" id="JBHUMZ010000022">
    <property type="protein sequence ID" value="MFD2639248.1"/>
    <property type="molecule type" value="Genomic_DNA"/>
</dbReference>
<evidence type="ECO:0000313" key="9">
    <source>
        <dbReference type="EMBL" id="MFD2639248.1"/>
    </source>
</evidence>
<feature type="domain" description="RecX third three-helical" evidence="7">
    <location>
        <begin position="216"/>
        <end position="264"/>
    </location>
</feature>
<dbReference type="InterPro" id="IPR036388">
    <property type="entry name" value="WH-like_DNA-bd_sf"/>
</dbReference>
<evidence type="ECO:0000256" key="4">
    <source>
        <dbReference type="ARBA" id="ARBA00022490"/>
    </source>
</evidence>
<comment type="function">
    <text evidence="5">Modulates RecA activity.</text>
</comment>
<dbReference type="HAMAP" id="MF_01114">
    <property type="entry name" value="RecX"/>
    <property type="match status" value="1"/>
</dbReference>
<sequence length="270" mass="31696">MKISKISTQKKNKQRYNVFVDYNGREEFAFGVHEDLLIRFNLRKGLELTDKQVREIKQQDAIYQYYTLSINYLSYRMRAKSEIAEYLKGKEATPEAIETVIHKLEEEKLVDDLQFSKAYVRTKMNTSTKGPNKIKQELILKKIPEAYVEEAMSEYSSEIEVEKVIKMLKKKFASSSRKKSFQQQLMQAKQSLIQKGFTQGAIEIASQEVDLSPDEDDEMDAVRYQGEKIWTKHARKHEGFQLKQKVMASLYQKGFKVDLINQYLDEKEED</sequence>
<name>A0ABW5QB72_9BACI</name>
<dbReference type="NCBIfam" id="NF010733">
    <property type="entry name" value="PRK14135.1"/>
    <property type="match status" value="1"/>
</dbReference>
<dbReference type="InterPro" id="IPR003783">
    <property type="entry name" value="Regulatory_RecX"/>
</dbReference>
<organism evidence="9 10">
    <name type="scientific">Piscibacillus salipiscarius</name>
    <dbReference type="NCBI Taxonomy" id="299480"/>
    <lineage>
        <taxon>Bacteria</taxon>
        <taxon>Bacillati</taxon>
        <taxon>Bacillota</taxon>
        <taxon>Bacilli</taxon>
        <taxon>Bacillales</taxon>
        <taxon>Bacillaceae</taxon>
        <taxon>Piscibacillus</taxon>
    </lineage>
</organism>
<feature type="domain" description="RecX first three-helical" evidence="8">
    <location>
        <begin position="66"/>
        <end position="104"/>
    </location>
</feature>
<comment type="subcellular location">
    <subcellularLocation>
        <location evidence="1 5">Cytoplasm</location>
    </subcellularLocation>
</comment>
<evidence type="ECO:0000256" key="5">
    <source>
        <dbReference type="HAMAP-Rule" id="MF_01114"/>
    </source>
</evidence>
<dbReference type="RefSeq" id="WP_377329089.1">
    <property type="nucleotide sequence ID" value="NZ_JBHUMZ010000022.1"/>
</dbReference>
<dbReference type="InterPro" id="IPR053924">
    <property type="entry name" value="RecX_HTH_2nd"/>
</dbReference>
<evidence type="ECO:0000256" key="1">
    <source>
        <dbReference type="ARBA" id="ARBA00004496"/>
    </source>
</evidence>
<dbReference type="Pfam" id="PF21982">
    <property type="entry name" value="RecX_HTH1"/>
    <property type="match status" value="1"/>
</dbReference>
<dbReference type="Gene3D" id="1.10.10.10">
    <property type="entry name" value="Winged helix-like DNA-binding domain superfamily/Winged helix DNA-binding domain"/>
    <property type="match status" value="4"/>
</dbReference>
<comment type="caution">
    <text evidence="9">The sequence shown here is derived from an EMBL/GenBank/DDBJ whole genome shotgun (WGS) entry which is preliminary data.</text>
</comment>
<gene>
    <name evidence="5 9" type="primary">recX</name>
    <name evidence="9" type="ORF">ACFSW4_10255</name>
</gene>
<dbReference type="PANTHER" id="PTHR33602">
    <property type="entry name" value="REGULATORY PROTEIN RECX FAMILY PROTEIN"/>
    <property type="match status" value="1"/>
</dbReference>
<comment type="similarity">
    <text evidence="2 5">Belongs to the RecX family.</text>
</comment>
<dbReference type="Pfam" id="PF21981">
    <property type="entry name" value="RecX_HTH3"/>
    <property type="match status" value="1"/>
</dbReference>
<evidence type="ECO:0000256" key="2">
    <source>
        <dbReference type="ARBA" id="ARBA00009695"/>
    </source>
</evidence>
<dbReference type="Pfam" id="PF02631">
    <property type="entry name" value="RecX_HTH2"/>
    <property type="match status" value="1"/>
</dbReference>
<dbReference type="InterPro" id="IPR053925">
    <property type="entry name" value="RecX_HTH_3rd"/>
</dbReference>
<keyword evidence="4 5" id="KW-0963">Cytoplasm</keyword>
<dbReference type="InterPro" id="IPR053926">
    <property type="entry name" value="RecX_HTH_1st"/>
</dbReference>
<evidence type="ECO:0000259" key="7">
    <source>
        <dbReference type="Pfam" id="PF21981"/>
    </source>
</evidence>
<evidence type="ECO:0000256" key="3">
    <source>
        <dbReference type="ARBA" id="ARBA00018111"/>
    </source>
</evidence>